<dbReference type="Proteomes" id="UP001151018">
    <property type="component" value="Unassembled WGS sequence"/>
</dbReference>
<evidence type="ECO:0000313" key="3">
    <source>
        <dbReference type="EMBL" id="TRA84189.1"/>
    </source>
</evidence>
<keyword evidence="4" id="KW-1185">Reference proteome</keyword>
<dbReference type="CDD" id="cd16892">
    <property type="entry name" value="LT_VirB1-like"/>
    <property type="match status" value="1"/>
</dbReference>
<sequence>MGATFVDIAQNCAPMVQVETLAAVVSLESRFLPFNIRVNSGMPLPAQPASKAEAIEMATSLIADHQDIQIGLGGIGVEELRKLNLSVSDAFDPCLNLKATATLLDGYYRLALRFGADPARAETVMLQSWYGRDDPSVGEMVRYDEQVRREAKRLSPKLASLAIGGPLDRADTAEEQAQDQLALPVPKQAAQTEETASWDVFSSRRHSSVLVFQNERSEQSE</sequence>
<reference evidence="3 4" key="1">
    <citation type="journal article" date="2019" name="Appl. Microbiol. Biotechnol.">
        <title>Differential efficiency of wild type rhizogenic strains for rol gene transformation of plants.</title>
        <authorList>
            <person name="Desmet S."/>
            <person name="De Keyser E."/>
            <person name="Van Vaerenbergh J."/>
            <person name="Baeyen S."/>
            <person name="Van Huylenbroeck J."/>
            <person name="Geelen D."/>
            <person name="Dhooghe E."/>
        </authorList>
    </citation>
    <scope>NUCLEOTIDE SEQUENCE [LARGE SCALE GENOMIC DNA]</scope>
    <source>
        <strain evidence="3 4">GBBC3283</strain>
    </source>
</reference>
<dbReference type="GeneID" id="79865448"/>
<reference evidence="3" key="2">
    <citation type="submission" date="2019-02" db="EMBL/GenBank/DDBJ databases">
        <authorList>
            <person name="Baeyen S."/>
        </authorList>
    </citation>
    <scope>NUCLEOTIDE SEQUENCE</scope>
    <source>
        <strain evidence="3">GBBC3283</strain>
    </source>
</reference>
<feature type="region of interest" description="Disordered" evidence="1">
    <location>
        <begin position="171"/>
        <end position="199"/>
    </location>
</feature>
<accession>A0A9X3KRY6</accession>
<dbReference type="EMBL" id="JAPZLR010000016">
    <property type="protein sequence ID" value="MCZ7939840.1"/>
    <property type="molecule type" value="Genomic_DNA"/>
</dbReference>
<dbReference type="RefSeq" id="WP_142914012.1">
    <property type="nucleotide sequence ID" value="NZ_JAPZLN010000008.1"/>
</dbReference>
<evidence type="ECO:0000256" key="1">
    <source>
        <dbReference type="SAM" id="MobiDB-lite"/>
    </source>
</evidence>
<dbReference type="EMBL" id="SGNZ01000016">
    <property type="protein sequence ID" value="TRA84189.1"/>
    <property type="molecule type" value="Genomic_DNA"/>
</dbReference>
<evidence type="ECO:0000313" key="5">
    <source>
        <dbReference type="Proteomes" id="UP001151018"/>
    </source>
</evidence>
<evidence type="ECO:0000313" key="2">
    <source>
        <dbReference type="EMBL" id="MCZ7939840.1"/>
    </source>
</evidence>
<proteinExistence type="predicted"/>
<evidence type="ECO:0000313" key="4">
    <source>
        <dbReference type="Proteomes" id="UP000319481"/>
    </source>
</evidence>
<reference evidence="2" key="3">
    <citation type="submission" date="2022-12" db="EMBL/GenBank/DDBJ databases">
        <title>Draft genome sequences of 22 rhizogenic Agrobacterium biovar 1 strains, the causative agent of hairy root disease.</title>
        <authorList>
            <person name="Kim N."/>
            <person name="Vargas P."/>
            <person name="Rediers H."/>
        </authorList>
    </citation>
    <scope>NUCLEOTIDE SEQUENCE</scope>
    <source>
        <strain evidence="2">ST15.13.006</strain>
    </source>
</reference>
<gene>
    <name evidence="3" type="ORF">EXN23_22780</name>
    <name evidence="2" type="ORF">O9X88_20045</name>
</gene>
<organism evidence="2 5">
    <name type="scientific">Agrobacterium salinitolerans</name>
    <dbReference type="NCBI Taxonomy" id="1183413"/>
    <lineage>
        <taxon>Bacteria</taxon>
        <taxon>Pseudomonadati</taxon>
        <taxon>Pseudomonadota</taxon>
        <taxon>Alphaproteobacteria</taxon>
        <taxon>Hyphomicrobiales</taxon>
        <taxon>Rhizobiaceae</taxon>
        <taxon>Rhizobium/Agrobacterium group</taxon>
        <taxon>Agrobacterium</taxon>
    </lineage>
</organism>
<dbReference type="Proteomes" id="UP000319481">
    <property type="component" value="Unassembled WGS sequence"/>
</dbReference>
<name>A0A9X3KRY6_9HYPH</name>
<protein>
    <submittedName>
        <fullName evidence="2">Lytic transglycosylase domain-containing protein</fullName>
    </submittedName>
    <submittedName>
        <fullName evidence="3">Type IV secretion system protein VirB1</fullName>
    </submittedName>
</protein>
<comment type="caution">
    <text evidence="2">The sequence shown here is derived from an EMBL/GenBank/DDBJ whole genome shotgun (WGS) entry which is preliminary data.</text>
</comment>
<dbReference type="AlphaFoldDB" id="A0A9X3KRY6"/>